<sequence length="594" mass="67637">MDFTSRLFCINNEFTGALISGTDVVWLTFPRYDSPSVFGYLLDERAGSLSISGEVVEQEYLVPNVLRTVMKDGSEITDLLLRGEHSFVRKVIAKTPLKVKVNPVFDYGRVKAKVYKLGNWVYKMVNPENSEFLELHFIFPQVIEESDGWVVSGEGYIFLGHFSDERFGIYGKSQLRFNVEGGVDRTVNYWRNILRRGKGRGRMAKLSIPGFQGEEVMKAYETSVGILLGLLYNPTGAVVAAPTTSLPEVEGGTRNWDYRFAWVRDSSIIAEGLISAGYTLEARRIVEFLSRMVSFTTKPFLYPLYAIDGSVPPKEIEIPWLSGFMNSRPVRVGNAAAAQLQLDLEGFFMDAMYKYYVFTGDSSYVKNHLDVIEYVADWVSENWKLEDVGIWEERGVQAHYIHSKVMMWVALERAGRLMKVVDRENRWKEIRNELKDWIMENGIRDMFVKKPGSDEVDSALLTLPLYGFVDVKVDTFLKTLKKIEEELVVKGQAKRYRRDFLGEAKYPFTLASLWLARVYIRLGRLDEAKATLSGILEASRGTYLLGEHIDPERKLFTGNFPQAFAQANLILALNELVEAEGSEESEEVDKPETP</sequence>
<accession>A0A2U9IR98</accession>
<comment type="similarity">
    <text evidence="1">Belongs to the glycosyl hydrolase 15 family.</text>
</comment>
<keyword evidence="4" id="KW-0378">Hydrolase</keyword>
<dbReference type="Gene3D" id="1.50.10.10">
    <property type="match status" value="1"/>
</dbReference>
<evidence type="ECO:0000259" key="3">
    <source>
        <dbReference type="Pfam" id="PF19291"/>
    </source>
</evidence>
<organism evidence="4 5">
    <name type="scientific">Metallosphaera hakonensis JCM 8857 = DSM 7519</name>
    <dbReference type="NCBI Taxonomy" id="1293036"/>
    <lineage>
        <taxon>Archaea</taxon>
        <taxon>Thermoproteota</taxon>
        <taxon>Thermoprotei</taxon>
        <taxon>Sulfolobales</taxon>
        <taxon>Sulfolobaceae</taxon>
        <taxon>Metallosphaera</taxon>
    </lineage>
</organism>
<dbReference type="InterPro" id="IPR011613">
    <property type="entry name" value="GH15-like"/>
</dbReference>
<dbReference type="PANTHER" id="PTHR31616:SF0">
    <property type="entry name" value="GLUCAN 1,4-ALPHA-GLUCOSIDASE"/>
    <property type="match status" value="1"/>
</dbReference>
<dbReference type="STRING" id="1293036.GCA_001315825_02703"/>
<evidence type="ECO:0000313" key="4">
    <source>
        <dbReference type="EMBL" id="AWR98506.1"/>
    </source>
</evidence>
<dbReference type="InterPro" id="IPR053494">
    <property type="entry name" value="GH15_Enzymes"/>
</dbReference>
<dbReference type="InterPro" id="IPR045582">
    <property type="entry name" value="Trehalase-like_N"/>
</dbReference>
<reference evidence="4" key="1">
    <citation type="submission" date="2018-05" db="EMBL/GenBank/DDBJ databases">
        <title>Complete Genome Sequences of Extremely Thermoacidophilic, Metal-Mobilizing Type-Strain Members of the Archaeal Family Sulfolobaceae: Acidianus brierleyi DSM-1651T, Acidianus sulfidivorans DSM-18786T, Metallosphaera hakonensis DSM-7519T, and Metallosphaera prunae DSM-10039T.</title>
        <authorList>
            <person name="Counts J.A."/>
            <person name="Kelly R.M."/>
        </authorList>
    </citation>
    <scope>NUCLEOTIDE SEQUENCE [LARGE SCALE GENOMIC DNA]</scope>
    <source>
        <strain evidence="4">HO1-1</strain>
    </source>
</reference>
<dbReference type="NCBIfam" id="NF041084">
    <property type="entry name" value="trehalase_H1_Arch"/>
    <property type="match status" value="1"/>
</dbReference>
<keyword evidence="5" id="KW-1185">Reference proteome</keyword>
<proteinExistence type="inferred from homology"/>
<evidence type="ECO:0000256" key="1">
    <source>
        <dbReference type="ARBA" id="ARBA00006188"/>
    </source>
</evidence>
<dbReference type="OrthoDB" id="36362at2157"/>
<dbReference type="PANTHER" id="PTHR31616">
    <property type="entry name" value="TREHALASE"/>
    <property type="match status" value="1"/>
</dbReference>
<feature type="domain" description="Trehalase-like N-terminal" evidence="3">
    <location>
        <begin position="6"/>
        <end position="116"/>
    </location>
</feature>
<dbReference type="InterPro" id="IPR008928">
    <property type="entry name" value="6-hairpin_glycosidase_sf"/>
</dbReference>
<dbReference type="Proteomes" id="UP000247586">
    <property type="component" value="Chromosome"/>
</dbReference>
<evidence type="ECO:0000259" key="2">
    <source>
        <dbReference type="Pfam" id="PF00723"/>
    </source>
</evidence>
<dbReference type="GO" id="GO:0005975">
    <property type="term" value="P:carbohydrate metabolic process"/>
    <property type="evidence" value="ECO:0007669"/>
    <property type="project" value="InterPro"/>
</dbReference>
<feature type="domain" description="GH15-like" evidence="2">
    <location>
        <begin position="217"/>
        <end position="572"/>
    </location>
</feature>
<dbReference type="GO" id="GO:0004553">
    <property type="term" value="F:hydrolase activity, hydrolyzing O-glycosyl compounds"/>
    <property type="evidence" value="ECO:0007669"/>
    <property type="project" value="TreeGrafter"/>
</dbReference>
<dbReference type="EMBL" id="CP029287">
    <property type="protein sequence ID" value="AWR98506.1"/>
    <property type="molecule type" value="Genomic_DNA"/>
</dbReference>
<name>A0A2U9IR98_9CREN</name>
<dbReference type="SUPFAM" id="SSF48208">
    <property type="entry name" value="Six-hairpin glycosidases"/>
    <property type="match status" value="1"/>
</dbReference>
<dbReference type="KEGG" id="mhk:DFR87_00915"/>
<protein>
    <submittedName>
        <fullName evidence="4">Glycoside hydrolase family 15 protein</fullName>
    </submittedName>
</protein>
<dbReference type="GeneID" id="36833859"/>
<dbReference type="Pfam" id="PF19291">
    <property type="entry name" value="TREH_N"/>
    <property type="match status" value="1"/>
</dbReference>
<gene>
    <name evidence="4" type="ORF">DFR87_00915</name>
</gene>
<dbReference type="InterPro" id="IPR012341">
    <property type="entry name" value="6hp_glycosidase-like_sf"/>
</dbReference>
<evidence type="ECO:0000313" key="5">
    <source>
        <dbReference type="Proteomes" id="UP000247586"/>
    </source>
</evidence>
<dbReference type="RefSeq" id="WP_110368718.1">
    <property type="nucleotide sequence ID" value="NZ_CP029287.2"/>
</dbReference>
<dbReference type="AlphaFoldDB" id="A0A2U9IR98"/>
<dbReference type="Pfam" id="PF00723">
    <property type="entry name" value="Glyco_hydro_15"/>
    <property type="match status" value="1"/>
</dbReference>